<name>A0A2H0PZ54_9BACT</name>
<evidence type="ECO:0000313" key="2">
    <source>
        <dbReference type="Proteomes" id="UP000236846"/>
    </source>
</evidence>
<dbReference type="EMBL" id="PCXE01000012">
    <property type="protein sequence ID" value="PIR26826.1"/>
    <property type="molecule type" value="Genomic_DNA"/>
</dbReference>
<protein>
    <submittedName>
        <fullName evidence="1">Methyltransferase</fullName>
    </submittedName>
</protein>
<sequence>MTSDKTVKLHLGCGTIVLDGYVNIDILPAQGVDVISDVRKLV</sequence>
<dbReference type="GO" id="GO:0032259">
    <property type="term" value="P:methylation"/>
    <property type="evidence" value="ECO:0007669"/>
    <property type="project" value="UniProtKB-KW"/>
</dbReference>
<organism evidence="1 2">
    <name type="scientific">Candidatus Brennerbacteria bacterium CG11_big_fil_rev_8_21_14_0_20_43_10</name>
    <dbReference type="NCBI Taxonomy" id="1974523"/>
    <lineage>
        <taxon>Bacteria</taxon>
        <taxon>Candidatus Brenneribacteriota</taxon>
    </lineage>
</organism>
<accession>A0A2H0PZ54</accession>
<gene>
    <name evidence="1" type="ORF">COV41_00570</name>
</gene>
<proteinExistence type="predicted"/>
<dbReference type="AlphaFoldDB" id="A0A2H0PZ54"/>
<feature type="non-terminal residue" evidence="1">
    <location>
        <position position="42"/>
    </location>
</feature>
<comment type="caution">
    <text evidence="1">The sequence shown here is derived from an EMBL/GenBank/DDBJ whole genome shotgun (WGS) entry which is preliminary data.</text>
</comment>
<dbReference type="Proteomes" id="UP000236846">
    <property type="component" value="Unassembled WGS sequence"/>
</dbReference>
<evidence type="ECO:0000313" key="1">
    <source>
        <dbReference type="EMBL" id="PIR26826.1"/>
    </source>
</evidence>
<keyword evidence="1" id="KW-0808">Transferase</keyword>
<keyword evidence="1" id="KW-0489">Methyltransferase</keyword>
<dbReference type="GO" id="GO:0008168">
    <property type="term" value="F:methyltransferase activity"/>
    <property type="evidence" value="ECO:0007669"/>
    <property type="project" value="UniProtKB-KW"/>
</dbReference>
<reference evidence="1 2" key="1">
    <citation type="submission" date="2017-09" db="EMBL/GenBank/DDBJ databases">
        <title>Depth-based differentiation of microbial function through sediment-hosted aquifers and enrichment of novel symbionts in the deep terrestrial subsurface.</title>
        <authorList>
            <person name="Probst A.J."/>
            <person name="Ladd B."/>
            <person name="Jarett J.K."/>
            <person name="Geller-Mcgrath D.E."/>
            <person name="Sieber C.M."/>
            <person name="Emerson J.B."/>
            <person name="Anantharaman K."/>
            <person name="Thomas B.C."/>
            <person name="Malmstrom R."/>
            <person name="Stieglmeier M."/>
            <person name="Klingl A."/>
            <person name="Woyke T."/>
            <person name="Ryan C.M."/>
            <person name="Banfield J.F."/>
        </authorList>
    </citation>
    <scope>NUCLEOTIDE SEQUENCE [LARGE SCALE GENOMIC DNA]</scope>
    <source>
        <strain evidence="1">CG11_big_fil_rev_8_21_14_0_20_43_10</strain>
    </source>
</reference>